<proteinExistence type="inferred from homology"/>
<comment type="subunit">
    <text evidence="2 5">Part of the 50S ribosomal subunit.</text>
</comment>
<reference evidence="9 10" key="1">
    <citation type="journal article" date="2016" name="Sci. Rep.">
        <title>Metabolic traits of an uncultured archaeal lineage -MSBL1- from brine pools of the Red Sea.</title>
        <authorList>
            <person name="Mwirichia R."/>
            <person name="Alam I."/>
            <person name="Rashid M."/>
            <person name="Vinu M."/>
            <person name="Ba-Alawi W."/>
            <person name="Anthony Kamau A."/>
            <person name="Kamanda Ngugi D."/>
            <person name="Goker M."/>
            <person name="Klenk H.P."/>
            <person name="Bajic V."/>
            <person name="Stingl U."/>
        </authorList>
    </citation>
    <scope>NUCLEOTIDE SEQUENCE [LARGE SCALE GENOMIC DNA]</scope>
    <source>
        <strain evidence="9">SCGC-AAA259D14</strain>
    </source>
</reference>
<dbReference type="InterPro" id="IPR035970">
    <property type="entry name" value="60S_ribosomal_eL19_sf"/>
</dbReference>
<dbReference type="NCBIfam" id="NF006343">
    <property type="entry name" value="PRK08570.1"/>
    <property type="match status" value="1"/>
</dbReference>
<evidence type="ECO:0000256" key="4">
    <source>
        <dbReference type="ARBA" id="ARBA00023274"/>
    </source>
</evidence>
<dbReference type="InterPro" id="IPR000196">
    <property type="entry name" value="Ribosomal_eL19_dom"/>
</dbReference>
<evidence type="ECO:0000313" key="9">
    <source>
        <dbReference type="EMBL" id="KXA90110.1"/>
    </source>
</evidence>
<dbReference type="SUPFAM" id="SSF48140">
    <property type="entry name" value="Ribosomal protein L19 (L19e)"/>
    <property type="match status" value="1"/>
</dbReference>
<keyword evidence="5" id="KW-0694">RNA-binding</keyword>
<dbReference type="Gene3D" id="1.20.5.560">
    <property type="entry name" value="Single Heli x bin"/>
    <property type="match status" value="1"/>
</dbReference>
<name>A0A133U7E1_9EURY</name>
<dbReference type="CDD" id="cd00481">
    <property type="entry name" value="Ribosomal_L19e"/>
    <property type="match status" value="1"/>
</dbReference>
<dbReference type="InterPro" id="IPR015973">
    <property type="entry name" value="Ribosomal_eL19_dom2"/>
</dbReference>
<dbReference type="Gene3D" id="1.10.1650.10">
    <property type="match status" value="1"/>
</dbReference>
<feature type="region of interest" description="Disordered" evidence="7">
    <location>
        <begin position="45"/>
        <end position="96"/>
    </location>
</feature>
<dbReference type="InterPro" id="IPR015972">
    <property type="entry name" value="Ribosomal_eL19_dom1"/>
</dbReference>
<organism evidence="9 10">
    <name type="scientific">candidate division MSBL1 archaeon SCGC-AAA259D14</name>
    <dbReference type="NCBI Taxonomy" id="1698261"/>
    <lineage>
        <taxon>Archaea</taxon>
        <taxon>Methanobacteriati</taxon>
        <taxon>Methanobacteriota</taxon>
        <taxon>candidate division MSBL1</taxon>
    </lineage>
</organism>
<dbReference type="InterPro" id="IPR057259">
    <property type="entry name" value="Ribosomal_L19e"/>
</dbReference>
<dbReference type="FunFam" id="1.10.1650.10:FF:000001">
    <property type="entry name" value="Ribosomal protein L19"/>
    <property type="match status" value="1"/>
</dbReference>
<evidence type="ECO:0000256" key="3">
    <source>
        <dbReference type="ARBA" id="ARBA00022980"/>
    </source>
</evidence>
<dbReference type="HAMAP" id="MF_01475">
    <property type="entry name" value="Ribosomal_eL19"/>
    <property type="match status" value="1"/>
</dbReference>
<feature type="compositionally biased region" description="Basic residues" evidence="7">
    <location>
        <begin position="51"/>
        <end position="73"/>
    </location>
</feature>
<evidence type="ECO:0000256" key="5">
    <source>
        <dbReference type="HAMAP-Rule" id="MF_01475"/>
    </source>
</evidence>
<dbReference type="InterPro" id="IPR039547">
    <property type="entry name" value="Ribosomal_eL19"/>
</dbReference>
<evidence type="ECO:0000256" key="2">
    <source>
        <dbReference type="ARBA" id="ARBA00011838"/>
    </source>
</evidence>
<dbReference type="GO" id="GO:0006412">
    <property type="term" value="P:translation"/>
    <property type="evidence" value="ECO:0007669"/>
    <property type="project" value="UniProtKB-UniRule"/>
</dbReference>
<comment type="function">
    <text evidence="5">Binds to the 23S rRNA.</text>
</comment>
<feature type="domain" description="Large ribosomal subunit protein eL19" evidence="8">
    <location>
        <begin position="2"/>
        <end position="145"/>
    </location>
</feature>
<evidence type="ECO:0000256" key="6">
    <source>
        <dbReference type="RuleBase" id="RU000574"/>
    </source>
</evidence>
<dbReference type="InterPro" id="IPR015974">
    <property type="entry name" value="Ribosomal_eL19_dom3"/>
</dbReference>
<dbReference type="EMBL" id="LHXL01000013">
    <property type="protein sequence ID" value="KXA90110.1"/>
    <property type="molecule type" value="Genomic_DNA"/>
</dbReference>
<keyword evidence="10" id="KW-1185">Reference proteome</keyword>
<comment type="similarity">
    <text evidence="1 5 6">Belongs to the eukaryotic ribosomal protein eL19 family.</text>
</comment>
<keyword evidence="3 5" id="KW-0689">Ribosomal protein</keyword>
<dbReference type="PROSITE" id="PS00526">
    <property type="entry name" value="RIBOSOMAL_L19E"/>
    <property type="match status" value="1"/>
</dbReference>
<dbReference type="Proteomes" id="UP000070589">
    <property type="component" value="Unassembled WGS sequence"/>
</dbReference>
<dbReference type="InterPro" id="IPR023638">
    <property type="entry name" value="Ribosomal_eL19_CS"/>
</dbReference>
<comment type="caution">
    <text evidence="9">The sequence shown here is derived from an EMBL/GenBank/DDBJ whole genome shotgun (WGS) entry which is preliminary data.</text>
</comment>
<dbReference type="SMART" id="SM01416">
    <property type="entry name" value="Ribosomal_L19e"/>
    <property type="match status" value="1"/>
</dbReference>
<dbReference type="PANTHER" id="PTHR10722">
    <property type="entry name" value="60S RIBOSOMAL PROTEIN L19"/>
    <property type="match status" value="1"/>
</dbReference>
<dbReference type="AlphaFoldDB" id="A0A133U7E1"/>
<keyword evidence="5" id="KW-0699">rRNA-binding</keyword>
<dbReference type="GO" id="GO:0022625">
    <property type="term" value="C:cytosolic large ribosomal subunit"/>
    <property type="evidence" value="ECO:0007669"/>
    <property type="project" value="InterPro"/>
</dbReference>
<protein>
    <recommendedName>
        <fullName evidence="5">Large ribosomal subunit protein eL19</fullName>
    </recommendedName>
</protein>
<evidence type="ECO:0000259" key="8">
    <source>
        <dbReference type="SMART" id="SM01416"/>
    </source>
</evidence>
<dbReference type="Pfam" id="PF25476">
    <property type="entry name" value="Ribosomal_L19e_C"/>
    <property type="match status" value="1"/>
</dbReference>
<dbReference type="Gene3D" id="1.10.1200.60">
    <property type="match status" value="1"/>
</dbReference>
<evidence type="ECO:0000256" key="1">
    <source>
        <dbReference type="ARBA" id="ARBA00011082"/>
    </source>
</evidence>
<sequence>MNLETQKRMAADILGVGKSRVWLDPDRNTEISTAITRDDIRRLIQDGAIKAKPKKSVSRSRARKRQEQRKKGRQSGPGTRKGAKKGKKSEKREWIDKVRPLRRKLKEYREEGVIDSRLYRELYRKVKGGAFRSKAHLETHLKNKGILEEEE</sequence>
<dbReference type="Pfam" id="PF01280">
    <property type="entry name" value="Ribosomal_L19e"/>
    <property type="match status" value="1"/>
</dbReference>
<evidence type="ECO:0000256" key="7">
    <source>
        <dbReference type="SAM" id="MobiDB-lite"/>
    </source>
</evidence>
<keyword evidence="4 5" id="KW-0687">Ribonucleoprotein</keyword>
<dbReference type="GO" id="GO:0003735">
    <property type="term" value="F:structural constituent of ribosome"/>
    <property type="evidence" value="ECO:0007669"/>
    <property type="project" value="InterPro"/>
</dbReference>
<accession>A0A133U7E1</accession>
<gene>
    <name evidence="5" type="primary">rpl19e</name>
    <name evidence="9" type="ORF">AKJ62_01720</name>
</gene>
<evidence type="ECO:0000313" key="10">
    <source>
        <dbReference type="Proteomes" id="UP000070589"/>
    </source>
</evidence>
<dbReference type="GO" id="GO:0070180">
    <property type="term" value="F:large ribosomal subunit rRNA binding"/>
    <property type="evidence" value="ECO:0007669"/>
    <property type="project" value="UniProtKB-UniRule"/>
</dbReference>
<dbReference type="InterPro" id="IPR057260">
    <property type="entry name" value="Ribosomal_L19e_C"/>
</dbReference>